<keyword evidence="3" id="KW-1185">Reference proteome</keyword>
<dbReference type="Pfam" id="PF01636">
    <property type="entry name" value="APH"/>
    <property type="match status" value="1"/>
</dbReference>
<feature type="domain" description="Aminoglycoside phosphotransferase" evidence="1">
    <location>
        <begin position="38"/>
        <end position="240"/>
    </location>
</feature>
<organism evidence="2 3">
    <name type="scientific">Amycolatopsis magusensis</name>
    <dbReference type="NCBI Taxonomy" id="882444"/>
    <lineage>
        <taxon>Bacteria</taxon>
        <taxon>Bacillati</taxon>
        <taxon>Actinomycetota</taxon>
        <taxon>Actinomycetes</taxon>
        <taxon>Pseudonocardiales</taxon>
        <taxon>Pseudonocardiaceae</taxon>
        <taxon>Amycolatopsis</taxon>
    </lineage>
</organism>
<evidence type="ECO:0000313" key="3">
    <source>
        <dbReference type="Proteomes" id="UP000741013"/>
    </source>
</evidence>
<sequence length="292" mass="32119">MLSPHPERVLHRACTHAGLRSDDATPLRQHATDVFLLPADNAVARIAYGPVNATRATRAITITRWLTDRGFPATEPLAVDQPVHIDDATVTFWHHYPQPTATPPDSGELGALLRHLHQLPAPELSLPAYTPLADLTGTLASATTVLDADTTAWLTDRVSELLAQFADLHSVLGHGLIHGDAYPGNTLHTNTGTILGDWDEVARGPRELDLANTIQGIRFGRSTSEIDRFTTAYGYDPRNWPGITVLTAMRDLHTLGAYLRRAHRGDLAARRELDNRIATLRQNPELTTWTAR</sequence>
<comment type="caution">
    <text evidence="2">The sequence shown here is derived from an EMBL/GenBank/DDBJ whole genome shotgun (WGS) entry which is preliminary data.</text>
</comment>
<reference evidence="2 3" key="1">
    <citation type="submission" date="2021-03" db="EMBL/GenBank/DDBJ databases">
        <title>Sequencing the genomes of 1000 actinobacteria strains.</title>
        <authorList>
            <person name="Klenk H.-P."/>
        </authorList>
    </citation>
    <scope>NUCLEOTIDE SEQUENCE [LARGE SCALE GENOMIC DNA]</scope>
    <source>
        <strain evidence="2 3">DSM 45510</strain>
    </source>
</reference>
<dbReference type="InterPro" id="IPR011009">
    <property type="entry name" value="Kinase-like_dom_sf"/>
</dbReference>
<gene>
    <name evidence="2" type="ORF">JOM49_005258</name>
</gene>
<protein>
    <recommendedName>
        <fullName evidence="1">Aminoglycoside phosphotransferase domain-containing protein</fullName>
    </recommendedName>
</protein>
<dbReference type="Proteomes" id="UP000741013">
    <property type="component" value="Unassembled WGS sequence"/>
</dbReference>
<proteinExistence type="predicted"/>
<dbReference type="SUPFAM" id="SSF56112">
    <property type="entry name" value="Protein kinase-like (PK-like)"/>
    <property type="match status" value="1"/>
</dbReference>
<dbReference type="EMBL" id="JAGGMS010000001">
    <property type="protein sequence ID" value="MBP2183732.1"/>
    <property type="molecule type" value="Genomic_DNA"/>
</dbReference>
<dbReference type="Gene3D" id="3.90.1200.10">
    <property type="match status" value="1"/>
</dbReference>
<dbReference type="RefSeq" id="WP_209666861.1">
    <property type="nucleotide sequence ID" value="NZ_JAGGMS010000001.1"/>
</dbReference>
<accession>A0ABS4PWC4</accession>
<name>A0ABS4PWC4_9PSEU</name>
<evidence type="ECO:0000259" key="1">
    <source>
        <dbReference type="Pfam" id="PF01636"/>
    </source>
</evidence>
<evidence type="ECO:0000313" key="2">
    <source>
        <dbReference type="EMBL" id="MBP2183732.1"/>
    </source>
</evidence>
<dbReference type="InterPro" id="IPR002575">
    <property type="entry name" value="Aminoglycoside_PTrfase"/>
</dbReference>